<feature type="transmembrane region" description="Helical" evidence="6">
    <location>
        <begin position="158"/>
        <end position="184"/>
    </location>
</feature>
<keyword evidence="5 6" id="KW-0472">Membrane</keyword>
<evidence type="ECO:0000256" key="4">
    <source>
        <dbReference type="ARBA" id="ARBA00022989"/>
    </source>
</evidence>
<keyword evidence="2" id="KW-1003">Cell membrane</keyword>
<dbReference type="PANTHER" id="PTHR33545:SF5">
    <property type="entry name" value="UPF0750 MEMBRANE PROTEIN YITT"/>
    <property type="match status" value="1"/>
</dbReference>
<gene>
    <name evidence="8" type="ORF">IAB60_08145</name>
</gene>
<evidence type="ECO:0000256" key="1">
    <source>
        <dbReference type="ARBA" id="ARBA00004651"/>
    </source>
</evidence>
<dbReference type="InterPro" id="IPR015867">
    <property type="entry name" value="N-reg_PII/ATP_PRibTrfase_C"/>
</dbReference>
<evidence type="ECO:0000256" key="6">
    <source>
        <dbReference type="SAM" id="Phobius"/>
    </source>
</evidence>
<dbReference type="EMBL" id="DVKS01000140">
    <property type="protein sequence ID" value="HIT42049.1"/>
    <property type="molecule type" value="Genomic_DNA"/>
</dbReference>
<feature type="domain" description="DUF2179" evidence="7">
    <location>
        <begin position="229"/>
        <end position="283"/>
    </location>
</feature>
<organism evidence="8 9">
    <name type="scientific">Candidatus Caccovicinus merdipullorum</name>
    <dbReference type="NCBI Taxonomy" id="2840724"/>
    <lineage>
        <taxon>Bacteria</taxon>
        <taxon>Bacillati</taxon>
        <taxon>Bacillota</taxon>
        <taxon>Clostridia</taxon>
        <taxon>Eubacteriales</taxon>
        <taxon>Candidatus Caccovicinus</taxon>
    </lineage>
</organism>
<protein>
    <submittedName>
        <fullName evidence="8">YitT family protein</fullName>
    </submittedName>
</protein>
<dbReference type="InterPro" id="IPR003740">
    <property type="entry name" value="YitT"/>
</dbReference>
<keyword evidence="3 6" id="KW-0812">Transmembrane</keyword>
<dbReference type="PIRSF" id="PIRSF006483">
    <property type="entry name" value="Membrane_protein_YitT"/>
    <property type="match status" value="1"/>
</dbReference>
<reference evidence="8" key="2">
    <citation type="journal article" date="2021" name="PeerJ">
        <title>Extensive microbial diversity within the chicken gut microbiome revealed by metagenomics and culture.</title>
        <authorList>
            <person name="Gilroy R."/>
            <person name="Ravi A."/>
            <person name="Getino M."/>
            <person name="Pursley I."/>
            <person name="Horton D.L."/>
            <person name="Alikhan N.F."/>
            <person name="Baker D."/>
            <person name="Gharbi K."/>
            <person name="Hall N."/>
            <person name="Watson M."/>
            <person name="Adriaenssens E.M."/>
            <person name="Foster-Nyarko E."/>
            <person name="Jarju S."/>
            <person name="Secka A."/>
            <person name="Antonio M."/>
            <person name="Oren A."/>
            <person name="Chaudhuri R.R."/>
            <person name="La Ragione R."/>
            <person name="Hildebrand F."/>
            <person name="Pallen M.J."/>
        </authorList>
    </citation>
    <scope>NUCLEOTIDE SEQUENCE</scope>
    <source>
        <strain evidence="8">CHK123-3438</strain>
    </source>
</reference>
<dbReference type="InterPro" id="IPR051461">
    <property type="entry name" value="UPF0750_membrane"/>
</dbReference>
<dbReference type="Pfam" id="PF02588">
    <property type="entry name" value="YitT_membrane"/>
    <property type="match status" value="1"/>
</dbReference>
<comment type="caution">
    <text evidence="8">The sequence shown here is derived from an EMBL/GenBank/DDBJ whole genome shotgun (WGS) entry which is preliminary data.</text>
</comment>
<evidence type="ECO:0000259" key="7">
    <source>
        <dbReference type="Pfam" id="PF10035"/>
    </source>
</evidence>
<feature type="transmembrane region" description="Helical" evidence="6">
    <location>
        <begin position="14"/>
        <end position="34"/>
    </location>
</feature>
<dbReference type="InterPro" id="IPR019264">
    <property type="entry name" value="DUF2179"/>
</dbReference>
<dbReference type="Gene3D" id="3.30.70.120">
    <property type="match status" value="1"/>
</dbReference>
<feature type="transmembrane region" description="Helical" evidence="6">
    <location>
        <begin position="88"/>
        <end position="105"/>
    </location>
</feature>
<feature type="transmembrane region" description="Helical" evidence="6">
    <location>
        <begin position="117"/>
        <end position="138"/>
    </location>
</feature>
<accession>A0A9D1GL02</accession>
<dbReference type="Proteomes" id="UP000886860">
    <property type="component" value="Unassembled WGS sequence"/>
</dbReference>
<dbReference type="AlphaFoldDB" id="A0A9D1GL02"/>
<sequence length="289" mass="31797">MFTKAWKHPWQRTLWEYGTITVSILILVIGIYFFKFPNNFAFGGVTGFSTIFSRLAPISAGDFTFLVNGILLVIGFFFLGRAFGLKTVYASMLMSFLLSVMERIYPLSRPLTDEPLLELVFAVFLPAVGSAVLFNIGASSGGTDIVAMILKKHTSFNIGTMLFLVDAASVIMSFFVFGAATGLYSTLGLMAKSLVIDGVVENINQCKCFNIVCDDPDPICNFIINKLGRSATVYEAKGAFTHHKKTVVMTTLSRGQAVRLRNYVRTVEPDAFMMITNSSEIIGKGFLTN</sequence>
<evidence type="ECO:0000256" key="5">
    <source>
        <dbReference type="ARBA" id="ARBA00023136"/>
    </source>
</evidence>
<reference evidence="8" key="1">
    <citation type="submission" date="2020-10" db="EMBL/GenBank/DDBJ databases">
        <authorList>
            <person name="Gilroy R."/>
        </authorList>
    </citation>
    <scope>NUCLEOTIDE SEQUENCE</scope>
    <source>
        <strain evidence="8">CHK123-3438</strain>
    </source>
</reference>
<name>A0A9D1GL02_9FIRM</name>
<evidence type="ECO:0000256" key="3">
    <source>
        <dbReference type="ARBA" id="ARBA00022692"/>
    </source>
</evidence>
<evidence type="ECO:0000256" key="2">
    <source>
        <dbReference type="ARBA" id="ARBA00022475"/>
    </source>
</evidence>
<evidence type="ECO:0000313" key="9">
    <source>
        <dbReference type="Proteomes" id="UP000886860"/>
    </source>
</evidence>
<feature type="transmembrane region" description="Helical" evidence="6">
    <location>
        <begin position="63"/>
        <end position="82"/>
    </location>
</feature>
<evidence type="ECO:0000313" key="8">
    <source>
        <dbReference type="EMBL" id="HIT42049.1"/>
    </source>
</evidence>
<dbReference type="PANTHER" id="PTHR33545">
    <property type="entry name" value="UPF0750 MEMBRANE PROTEIN YITT-RELATED"/>
    <property type="match status" value="1"/>
</dbReference>
<dbReference type="GO" id="GO:0005886">
    <property type="term" value="C:plasma membrane"/>
    <property type="evidence" value="ECO:0007669"/>
    <property type="project" value="UniProtKB-SubCell"/>
</dbReference>
<proteinExistence type="predicted"/>
<comment type="subcellular location">
    <subcellularLocation>
        <location evidence="1">Cell membrane</location>
        <topology evidence="1">Multi-pass membrane protein</topology>
    </subcellularLocation>
</comment>
<dbReference type="Pfam" id="PF10035">
    <property type="entry name" value="DUF2179"/>
    <property type="match status" value="1"/>
</dbReference>
<keyword evidence="4 6" id="KW-1133">Transmembrane helix</keyword>